<evidence type="ECO:0000313" key="6">
    <source>
        <dbReference type="Proteomes" id="UP001500657"/>
    </source>
</evidence>
<comment type="catalytic activity">
    <reaction evidence="2">
        <text>2 GTP = 3',3'-c-di-GMP + 2 diphosphate</text>
        <dbReference type="Rhea" id="RHEA:24898"/>
        <dbReference type="ChEBI" id="CHEBI:33019"/>
        <dbReference type="ChEBI" id="CHEBI:37565"/>
        <dbReference type="ChEBI" id="CHEBI:58805"/>
        <dbReference type="EC" id="2.7.7.65"/>
    </reaction>
</comment>
<proteinExistence type="predicted"/>
<name>A0ABN0U9R5_9GAMM</name>
<evidence type="ECO:0000313" key="5">
    <source>
        <dbReference type="EMBL" id="GAA0243187.1"/>
    </source>
</evidence>
<feature type="transmembrane region" description="Helical" evidence="3">
    <location>
        <begin position="74"/>
        <end position="93"/>
    </location>
</feature>
<feature type="domain" description="GGDEF" evidence="4">
    <location>
        <begin position="228"/>
        <end position="354"/>
    </location>
</feature>
<dbReference type="SMART" id="SM00267">
    <property type="entry name" value="GGDEF"/>
    <property type="match status" value="1"/>
</dbReference>
<dbReference type="InterPro" id="IPR050469">
    <property type="entry name" value="Diguanylate_Cyclase"/>
</dbReference>
<dbReference type="NCBIfam" id="TIGR00254">
    <property type="entry name" value="GGDEF"/>
    <property type="match status" value="1"/>
</dbReference>
<evidence type="ECO:0000256" key="2">
    <source>
        <dbReference type="ARBA" id="ARBA00034247"/>
    </source>
</evidence>
<dbReference type="Gene3D" id="3.30.70.270">
    <property type="match status" value="1"/>
</dbReference>
<feature type="transmembrane region" description="Helical" evidence="3">
    <location>
        <begin position="131"/>
        <end position="151"/>
    </location>
</feature>
<dbReference type="InterPro" id="IPR000160">
    <property type="entry name" value="GGDEF_dom"/>
</dbReference>
<dbReference type="PANTHER" id="PTHR45138">
    <property type="entry name" value="REGULATORY COMPONENTS OF SENSORY TRANSDUCTION SYSTEM"/>
    <property type="match status" value="1"/>
</dbReference>
<keyword evidence="3" id="KW-0812">Transmembrane</keyword>
<evidence type="ECO:0000256" key="3">
    <source>
        <dbReference type="SAM" id="Phobius"/>
    </source>
</evidence>
<dbReference type="Pfam" id="PF00990">
    <property type="entry name" value="GGDEF"/>
    <property type="match status" value="1"/>
</dbReference>
<accession>A0ABN0U9R5</accession>
<evidence type="ECO:0000259" key="4">
    <source>
        <dbReference type="PROSITE" id="PS50887"/>
    </source>
</evidence>
<sequence length="354" mass="38976">MAPTVSRERLLLGASTITLSLTSLAGASATVLAWIGPVHRPLDMVIPPVMTALFLVLLAMLLRWPHRVGLIMRVALAAALAALVAPAWFYTWQASVTPGLRLVDIYPPVASLLLILMVTAMIYLPTREGVAIVVAGWLLVALPVLVYLFAHPQEMRTPRGADLLMTYGPVFVLFLVLLPVQRKLTARIQHLVSEQVQMEAMVNRDPLTRIYNRRFCQLVLQDLLTRKIPAGVIMFDLDRFKAINDTYGHPVGDRVLQRVAQRCQELLRKNECLARWGGEEFLVVVPDVDATALPALAERLRTSIAELSIEPVSLVSASVGIARMIDGDTADALLQRVDEALYRAKKQGGNVVSA</sequence>
<reference evidence="5 6" key="1">
    <citation type="journal article" date="2019" name="Int. J. Syst. Evol. Microbiol.">
        <title>The Global Catalogue of Microorganisms (GCM) 10K type strain sequencing project: providing services to taxonomists for standard genome sequencing and annotation.</title>
        <authorList>
            <consortium name="The Broad Institute Genomics Platform"/>
            <consortium name="The Broad Institute Genome Sequencing Center for Infectious Disease"/>
            <person name="Wu L."/>
            <person name="Ma J."/>
        </authorList>
    </citation>
    <scope>NUCLEOTIDE SEQUENCE [LARGE SCALE GENOMIC DNA]</scope>
    <source>
        <strain evidence="5 6">JCM 16242</strain>
    </source>
</reference>
<dbReference type="InterPro" id="IPR043128">
    <property type="entry name" value="Rev_trsase/Diguanyl_cyclase"/>
</dbReference>
<dbReference type="SUPFAM" id="SSF55073">
    <property type="entry name" value="Nucleotide cyclase"/>
    <property type="match status" value="1"/>
</dbReference>
<dbReference type="EMBL" id="BAAAFO010000001">
    <property type="protein sequence ID" value="GAA0243187.1"/>
    <property type="molecule type" value="Genomic_DNA"/>
</dbReference>
<comment type="caution">
    <text evidence="5">The sequence shown here is derived from an EMBL/GenBank/DDBJ whole genome shotgun (WGS) entry which is preliminary data.</text>
</comment>
<organism evidence="5 6">
    <name type="scientific">Rhodanobacter caeni</name>
    <dbReference type="NCBI Taxonomy" id="657654"/>
    <lineage>
        <taxon>Bacteria</taxon>
        <taxon>Pseudomonadati</taxon>
        <taxon>Pseudomonadota</taxon>
        <taxon>Gammaproteobacteria</taxon>
        <taxon>Lysobacterales</taxon>
        <taxon>Rhodanobacteraceae</taxon>
        <taxon>Rhodanobacter</taxon>
    </lineage>
</organism>
<keyword evidence="3" id="KW-0472">Membrane</keyword>
<dbReference type="RefSeq" id="WP_343880034.1">
    <property type="nucleotide sequence ID" value="NZ_BAAAFO010000001.1"/>
</dbReference>
<dbReference type="EC" id="2.7.7.65" evidence="1"/>
<dbReference type="CDD" id="cd01949">
    <property type="entry name" value="GGDEF"/>
    <property type="match status" value="1"/>
</dbReference>
<feature type="transmembrane region" description="Helical" evidence="3">
    <location>
        <begin position="105"/>
        <end position="124"/>
    </location>
</feature>
<feature type="transmembrane region" description="Helical" evidence="3">
    <location>
        <begin position="45"/>
        <end position="62"/>
    </location>
</feature>
<feature type="transmembrane region" description="Helical" evidence="3">
    <location>
        <begin position="163"/>
        <end position="180"/>
    </location>
</feature>
<dbReference type="PROSITE" id="PS50887">
    <property type="entry name" value="GGDEF"/>
    <property type="match status" value="1"/>
</dbReference>
<keyword evidence="3" id="KW-1133">Transmembrane helix</keyword>
<dbReference type="InterPro" id="IPR029787">
    <property type="entry name" value="Nucleotide_cyclase"/>
</dbReference>
<gene>
    <name evidence="5" type="ORF">GCM10009126_06110</name>
</gene>
<evidence type="ECO:0000256" key="1">
    <source>
        <dbReference type="ARBA" id="ARBA00012528"/>
    </source>
</evidence>
<protein>
    <recommendedName>
        <fullName evidence="1">diguanylate cyclase</fullName>
        <ecNumber evidence="1">2.7.7.65</ecNumber>
    </recommendedName>
</protein>
<keyword evidence="6" id="KW-1185">Reference proteome</keyword>
<dbReference type="PANTHER" id="PTHR45138:SF9">
    <property type="entry name" value="DIGUANYLATE CYCLASE DGCM-RELATED"/>
    <property type="match status" value="1"/>
</dbReference>
<dbReference type="Proteomes" id="UP001500657">
    <property type="component" value="Unassembled WGS sequence"/>
</dbReference>